<proteinExistence type="predicted"/>
<sequence length="56" mass="6284">MPTPLHQWVLNWHSILDQFPRGNAIVVATDAIFVGTFSDELISDHDNDNGKRPEPA</sequence>
<reference evidence="1 2" key="1">
    <citation type="journal article" date="2011" name="J. Bacteriol.">
        <title>Complete genome sequences of the chemolithoautotrophic Oligotropha carboxidovorans strains OM4 and OM5.</title>
        <authorList>
            <person name="Volland S."/>
            <person name="Rachinger M."/>
            <person name="Strittmatter A."/>
            <person name="Daniel R."/>
            <person name="Gottschalk G."/>
            <person name="Meyer O."/>
        </authorList>
    </citation>
    <scope>NUCLEOTIDE SEQUENCE [LARGE SCALE GENOMIC DNA]</scope>
    <source>
        <strain evidence="2">ATCC 49405 / DSM 1227 / KCTC 32145 / OM5</strain>
    </source>
</reference>
<dbReference type="KEGG" id="oca:OCAR_5570"/>
<dbReference type="KEGG" id="ocg:OCA5_c24270"/>
<gene>
    <name evidence="1" type="ordered locus">OCA5_c24270</name>
</gene>
<name>B6JEB2_AFIC5</name>
<dbReference type="Proteomes" id="UP000007730">
    <property type="component" value="Chromosome"/>
</dbReference>
<dbReference type="RefSeq" id="WP_012562730.1">
    <property type="nucleotide sequence ID" value="NC_011386.1"/>
</dbReference>
<evidence type="ECO:0000313" key="2">
    <source>
        <dbReference type="Proteomes" id="UP000007730"/>
    </source>
</evidence>
<evidence type="ECO:0000313" key="1">
    <source>
        <dbReference type="EMBL" id="AEI07123.1"/>
    </source>
</evidence>
<dbReference type="HOGENOM" id="CLU_3009850_0_0_5"/>
<accession>B6JEB2</accession>
<dbReference type="AlphaFoldDB" id="B6JEB2"/>
<protein>
    <submittedName>
        <fullName evidence="1">Uncharacterized protein</fullName>
    </submittedName>
</protein>
<organism evidence="1 2">
    <name type="scientific">Afipia carboxidovorans (strain ATCC 49405 / DSM 1227 / KCTC 32145 / OM5)</name>
    <name type="common">Oligotropha carboxidovorans</name>
    <dbReference type="NCBI Taxonomy" id="504832"/>
    <lineage>
        <taxon>Bacteria</taxon>
        <taxon>Pseudomonadati</taxon>
        <taxon>Pseudomonadota</taxon>
        <taxon>Alphaproteobacteria</taxon>
        <taxon>Hyphomicrobiales</taxon>
        <taxon>Nitrobacteraceae</taxon>
        <taxon>Afipia</taxon>
    </lineage>
</organism>
<keyword evidence="2" id="KW-1185">Reference proteome</keyword>
<dbReference type="EMBL" id="CP002826">
    <property type="protein sequence ID" value="AEI07123.1"/>
    <property type="molecule type" value="Genomic_DNA"/>
</dbReference>